<dbReference type="GO" id="GO:0020037">
    <property type="term" value="F:heme binding"/>
    <property type="evidence" value="ECO:0007669"/>
    <property type="project" value="InterPro"/>
</dbReference>
<keyword evidence="7" id="KW-0503">Monooxygenase</keyword>
<comment type="similarity">
    <text evidence="2 7">Belongs to the cytochrome P450 family.</text>
</comment>
<comment type="caution">
    <text evidence="9">The sequence shown here is derived from an EMBL/GenBank/DDBJ whole genome shotgun (WGS) entry which is preliminary data.</text>
</comment>
<keyword evidence="10" id="KW-1185">Reference proteome</keyword>
<dbReference type="PRINTS" id="PR00463">
    <property type="entry name" value="EP450I"/>
</dbReference>
<dbReference type="GeneID" id="87888517"/>
<keyword evidence="4 6" id="KW-0479">Metal-binding</keyword>
<evidence type="ECO:0000256" key="5">
    <source>
        <dbReference type="ARBA" id="ARBA00023004"/>
    </source>
</evidence>
<dbReference type="InterPro" id="IPR002401">
    <property type="entry name" value="Cyt_P450_E_grp-I"/>
</dbReference>
<dbReference type="GO" id="GO:0004497">
    <property type="term" value="F:monooxygenase activity"/>
    <property type="evidence" value="ECO:0007669"/>
    <property type="project" value="UniProtKB-KW"/>
</dbReference>
<keyword evidence="3 6" id="KW-0349">Heme</keyword>
<evidence type="ECO:0000313" key="9">
    <source>
        <dbReference type="EMBL" id="KAK3302916.1"/>
    </source>
</evidence>
<evidence type="ECO:0000256" key="7">
    <source>
        <dbReference type="RuleBase" id="RU000461"/>
    </source>
</evidence>
<dbReference type="CDD" id="cd11070">
    <property type="entry name" value="CYP56-like"/>
    <property type="match status" value="1"/>
</dbReference>
<dbReference type="GO" id="GO:0005506">
    <property type="term" value="F:iron ion binding"/>
    <property type="evidence" value="ECO:0007669"/>
    <property type="project" value="InterPro"/>
</dbReference>
<organism evidence="9 10">
    <name type="scientific">Chaetomium strumarium</name>
    <dbReference type="NCBI Taxonomy" id="1170767"/>
    <lineage>
        <taxon>Eukaryota</taxon>
        <taxon>Fungi</taxon>
        <taxon>Dikarya</taxon>
        <taxon>Ascomycota</taxon>
        <taxon>Pezizomycotina</taxon>
        <taxon>Sordariomycetes</taxon>
        <taxon>Sordariomycetidae</taxon>
        <taxon>Sordariales</taxon>
        <taxon>Chaetomiaceae</taxon>
        <taxon>Chaetomium</taxon>
    </lineage>
</organism>
<evidence type="ECO:0000256" key="8">
    <source>
        <dbReference type="SAM" id="SignalP"/>
    </source>
</evidence>
<keyword evidence="7" id="KW-0560">Oxidoreductase</keyword>
<dbReference type="Proteomes" id="UP001273166">
    <property type="component" value="Unassembled WGS sequence"/>
</dbReference>
<comment type="cofactor">
    <cofactor evidence="1 6">
        <name>heme</name>
        <dbReference type="ChEBI" id="CHEBI:30413"/>
    </cofactor>
</comment>
<name>A0AAJ0GMV7_9PEZI</name>
<evidence type="ECO:0000313" key="10">
    <source>
        <dbReference type="Proteomes" id="UP001273166"/>
    </source>
</evidence>
<evidence type="ECO:0000256" key="1">
    <source>
        <dbReference type="ARBA" id="ARBA00001971"/>
    </source>
</evidence>
<sequence length="569" mass="63777">MAALFWVLCSPALVAAVVAVHSAVSLARNYLVARRIGLPVRVIPIDHTNPLWLAVDRKVLAYVRRLPGFLGDNSFTRYNFRAWEMYDRLRPHQEMGDAFVIVTPARIWFYLASPEALMDCFHRRTDFPRCVEMTEILNVFGKNLSTVEGQQWKTQRKIIATCFNEQNHEVVWTESLSLARDMLAYWARQPAVTTSAEDLRTLSLHVLSGAGFGKFYKFEGHTERSDSSVSANYKNSLQMILENCVLIMALGPAFLARARPWLPGTWKLAKLADTCAAFQRYMTDQYEEEKRASLVQDKTQARPVAAKTLMSSLVSASQAEARAGAGAGGLSESEIYGNMFMLNFAGHDTTAHTFTFAIYFIAANPDVQDWLSDEIRAVLGGGDDPAGWKYAASFPRLKRCLAVMLETLRLYTVVPVSKWVGDQTVSLQVGGKTVVLPPKTMFIPSYAAVQTDPRYWGSDALAWRPSRWIQEGGAAPGDEDLVAFEKGTFLGWSEGARDCPGKKFSQVEFVATMAALFRDWRVDPAPLHDGESREAARKRVLDLIEHDSAPVLLLQMLHPERAPLVWKRR</sequence>
<dbReference type="GO" id="GO:0016705">
    <property type="term" value="F:oxidoreductase activity, acting on paired donors, with incorporation or reduction of molecular oxygen"/>
    <property type="evidence" value="ECO:0007669"/>
    <property type="project" value="InterPro"/>
</dbReference>
<dbReference type="PROSITE" id="PS00086">
    <property type="entry name" value="CYTOCHROME_P450"/>
    <property type="match status" value="1"/>
</dbReference>
<dbReference type="InterPro" id="IPR001128">
    <property type="entry name" value="Cyt_P450"/>
</dbReference>
<accession>A0AAJ0GMV7</accession>
<feature type="signal peptide" evidence="8">
    <location>
        <begin position="1"/>
        <end position="16"/>
    </location>
</feature>
<evidence type="ECO:0000256" key="2">
    <source>
        <dbReference type="ARBA" id="ARBA00010617"/>
    </source>
</evidence>
<dbReference type="Pfam" id="PF00067">
    <property type="entry name" value="p450"/>
    <property type="match status" value="1"/>
</dbReference>
<dbReference type="PRINTS" id="PR00385">
    <property type="entry name" value="P450"/>
</dbReference>
<feature type="binding site" description="axial binding residue" evidence="6">
    <location>
        <position position="499"/>
    </location>
    <ligand>
        <name>heme</name>
        <dbReference type="ChEBI" id="CHEBI:30413"/>
    </ligand>
    <ligandPart>
        <name>Fe</name>
        <dbReference type="ChEBI" id="CHEBI:18248"/>
    </ligandPart>
</feature>
<dbReference type="InterPro" id="IPR017972">
    <property type="entry name" value="Cyt_P450_CS"/>
</dbReference>
<dbReference type="RefSeq" id="XP_062718696.1">
    <property type="nucleotide sequence ID" value="XM_062869688.1"/>
</dbReference>
<dbReference type="PANTHER" id="PTHR24305:SF166">
    <property type="entry name" value="CYTOCHROME P450 12A4, MITOCHONDRIAL-RELATED"/>
    <property type="match status" value="1"/>
</dbReference>
<reference evidence="9" key="1">
    <citation type="journal article" date="2023" name="Mol. Phylogenet. Evol.">
        <title>Genome-scale phylogeny and comparative genomics of the fungal order Sordariales.</title>
        <authorList>
            <person name="Hensen N."/>
            <person name="Bonometti L."/>
            <person name="Westerberg I."/>
            <person name="Brannstrom I.O."/>
            <person name="Guillou S."/>
            <person name="Cros-Aarteil S."/>
            <person name="Calhoun S."/>
            <person name="Haridas S."/>
            <person name="Kuo A."/>
            <person name="Mondo S."/>
            <person name="Pangilinan J."/>
            <person name="Riley R."/>
            <person name="LaButti K."/>
            <person name="Andreopoulos B."/>
            <person name="Lipzen A."/>
            <person name="Chen C."/>
            <person name="Yan M."/>
            <person name="Daum C."/>
            <person name="Ng V."/>
            <person name="Clum A."/>
            <person name="Steindorff A."/>
            <person name="Ohm R.A."/>
            <person name="Martin F."/>
            <person name="Silar P."/>
            <person name="Natvig D.O."/>
            <person name="Lalanne C."/>
            <person name="Gautier V."/>
            <person name="Ament-Velasquez S.L."/>
            <person name="Kruys A."/>
            <person name="Hutchinson M.I."/>
            <person name="Powell A.J."/>
            <person name="Barry K."/>
            <person name="Miller A.N."/>
            <person name="Grigoriev I.V."/>
            <person name="Debuchy R."/>
            <person name="Gladieux P."/>
            <person name="Hiltunen Thoren M."/>
            <person name="Johannesson H."/>
        </authorList>
    </citation>
    <scope>NUCLEOTIDE SEQUENCE</scope>
    <source>
        <strain evidence="9">CBS 333.67</strain>
    </source>
</reference>
<dbReference type="InterPro" id="IPR036396">
    <property type="entry name" value="Cyt_P450_sf"/>
</dbReference>
<gene>
    <name evidence="9" type="ORF">B0T15DRAFT_538561</name>
</gene>
<keyword evidence="5 6" id="KW-0408">Iron</keyword>
<proteinExistence type="inferred from homology"/>
<evidence type="ECO:0000256" key="6">
    <source>
        <dbReference type="PIRSR" id="PIRSR602401-1"/>
    </source>
</evidence>
<evidence type="ECO:0000256" key="3">
    <source>
        <dbReference type="ARBA" id="ARBA00022617"/>
    </source>
</evidence>
<keyword evidence="8" id="KW-0732">Signal</keyword>
<dbReference type="AlphaFoldDB" id="A0AAJ0GMV7"/>
<protein>
    <submittedName>
        <fullName evidence="9">Cytochrome P450</fullName>
    </submittedName>
</protein>
<evidence type="ECO:0000256" key="4">
    <source>
        <dbReference type="ARBA" id="ARBA00022723"/>
    </source>
</evidence>
<feature type="chain" id="PRO_5042600390" evidence="8">
    <location>
        <begin position="17"/>
        <end position="569"/>
    </location>
</feature>
<dbReference type="Gene3D" id="1.10.630.10">
    <property type="entry name" value="Cytochrome P450"/>
    <property type="match status" value="1"/>
</dbReference>
<reference evidence="9" key="2">
    <citation type="submission" date="2023-06" db="EMBL/GenBank/DDBJ databases">
        <authorList>
            <consortium name="Lawrence Berkeley National Laboratory"/>
            <person name="Mondo S.J."/>
            <person name="Hensen N."/>
            <person name="Bonometti L."/>
            <person name="Westerberg I."/>
            <person name="Brannstrom I.O."/>
            <person name="Guillou S."/>
            <person name="Cros-Aarteil S."/>
            <person name="Calhoun S."/>
            <person name="Haridas S."/>
            <person name="Kuo A."/>
            <person name="Pangilinan J."/>
            <person name="Riley R."/>
            <person name="Labutti K."/>
            <person name="Andreopoulos B."/>
            <person name="Lipzen A."/>
            <person name="Chen C."/>
            <person name="Yanf M."/>
            <person name="Daum C."/>
            <person name="Ng V."/>
            <person name="Clum A."/>
            <person name="Steindorff A."/>
            <person name="Ohm R."/>
            <person name="Martin F."/>
            <person name="Silar P."/>
            <person name="Natvig D."/>
            <person name="Lalanne C."/>
            <person name="Gautier V."/>
            <person name="Ament-Velasquez S.L."/>
            <person name="Kruys A."/>
            <person name="Hutchinson M.I."/>
            <person name="Powell A.J."/>
            <person name="Barry K."/>
            <person name="Miller A.N."/>
            <person name="Grigoriev I.V."/>
            <person name="Debuchy R."/>
            <person name="Gladieux P."/>
            <person name="Thoren M.H."/>
            <person name="Johannesson H."/>
        </authorList>
    </citation>
    <scope>NUCLEOTIDE SEQUENCE</scope>
    <source>
        <strain evidence="9">CBS 333.67</strain>
    </source>
</reference>
<dbReference type="EMBL" id="JAUDZG010000006">
    <property type="protein sequence ID" value="KAK3302916.1"/>
    <property type="molecule type" value="Genomic_DNA"/>
</dbReference>
<dbReference type="PANTHER" id="PTHR24305">
    <property type="entry name" value="CYTOCHROME P450"/>
    <property type="match status" value="1"/>
</dbReference>
<dbReference type="InterPro" id="IPR050121">
    <property type="entry name" value="Cytochrome_P450_monoxygenase"/>
</dbReference>
<dbReference type="SUPFAM" id="SSF48264">
    <property type="entry name" value="Cytochrome P450"/>
    <property type="match status" value="1"/>
</dbReference>